<evidence type="ECO:0000313" key="2">
    <source>
        <dbReference type="Proteomes" id="UP000886758"/>
    </source>
</evidence>
<dbReference type="Proteomes" id="UP000886758">
    <property type="component" value="Unassembled WGS sequence"/>
</dbReference>
<comment type="caution">
    <text evidence="1">The sequence shown here is derived from an EMBL/GenBank/DDBJ whole genome shotgun (WGS) entry which is preliminary data.</text>
</comment>
<gene>
    <name evidence="1" type="ORF">IAD46_04150</name>
</gene>
<proteinExistence type="predicted"/>
<accession>A0A9D1GR29</accession>
<dbReference type="AlphaFoldDB" id="A0A9D1GR29"/>
<name>A0A9D1GR29_9MOLU</name>
<reference evidence="1" key="1">
    <citation type="submission" date="2020-10" db="EMBL/GenBank/DDBJ databases">
        <authorList>
            <person name="Gilroy R."/>
        </authorList>
    </citation>
    <scope>NUCLEOTIDE SEQUENCE</scope>
    <source>
        <strain evidence="1">ChiW17-6978</strain>
    </source>
</reference>
<dbReference type="EMBL" id="DVLF01000125">
    <property type="protein sequence ID" value="HIT50200.1"/>
    <property type="molecule type" value="Genomic_DNA"/>
</dbReference>
<dbReference type="InterPro" id="IPR014998">
    <property type="entry name" value="DUF1848"/>
</dbReference>
<protein>
    <submittedName>
        <fullName evidence="1">DUF1848 domain-containing protein</fullName>
    </submittedName>
</protein>
<reference evidence="1" key="2">
    <citation type="journal article" date="2021" name="PeerJ">
        <title>Extensive microbial diversity within the chicken gut microbiome revealed by metagenomics and culture.</title>
        <authorList>
            <person name="Gilroy R."/>
            <person name="Ravi A."/>
            <person name="Getino M."/>
            <person name="Pursley I."/>
            <person name="Horton D.L."/>
            <person name="Alikhan N.F."/>
            <person name="Baker D."/>
            <person name="Gharbi K."/>
            <person name="Hall N."/>
            <person name="Watson M."/>
            <person name="Adriaenssens E.M."/>
            <person name="Foster-Nyarko E."/>
            <person name="Jarju S."/>
            <person name="Secka A."/>
            <person name="Antonio M."/>
            <person name="Oren A."/>
            <person name="Chaudhuri R.R."/>
            <person name="La Ragione R."/>
            <person name="Hildebrand F."/>
            <person name="Pallen M.J."/>
        </authorList>
    </citation>
    <scope>NUCLEOTIDE SEQUENCE</scope>
    <source>
        <strain evidence="1">ChiW17-6978</strain>
    </source>
</reference>
<evidence type="ECO:0000313" key="1">
    <source>
        <dbReference type="EMBL" id="HIT50200.1"/>
    </source>
</evidence>
<sequence>MILNVSGRTDIVAFYSKWFMNRYKEGFVDVRNPFNPNSVSRIYFEDVDVILFCTKNPIPILPYLKEITKPILFHVTLTPYKKDIEPNVPDKTTIIEAIKKISDIIGIDHVSIRYDPIFLNHQYNLAYHLKAFERMCGLLEGYVNKIIVSFIDDYKNVRKNASVLRQSGFTDRDYKGIGESFSESAKKHRMTVQTCFEEINLVEYGFIKGECLSHELAYQITGKKFPNWKARKEQKCNCVQMVDVGAYNTCPHRCKYCYANYDEQEVEKNMKNHDAHSSLLIGYLRDEDTIKRRKK</sequence>
<dbReference type="Pfam" id="PF08902">
    <property type="entry name" value="DUF1848"/>
    <property type="match status" value="1"/>
</dbReference>
<organism evidence="1 2">
    <name type="scientific">Candidatus Pelethenecus faecipullorum</name>
    <dbReference type="NCBI Taxonomy" id="2840900"/>
    <lineage>
        <taxon>Bacteria</taxon>
        <taxon>Bacillati</taxon>
        <taxon>Mycoplasmatota</taxon>
        <taxon>Mollicutes</taxon>
        <taxon>Candidatus Pelethenecus</taxon>
    </lineage>
</organism>